<name>A0A381WB68_9ZZZZ</name>
<sequence>MILYLWAELGVGIFFQDTWGGD</sequence>
<dbReference type="AlphaFoldDB" id="A0A381WB68"/>
<dbReference type="EMBL" id="UINC01011262">
    <property type="protein sequence ID" value="SVA49786.1"/>
    <property type="molecule type" value="Genomic_DNA"/>
</dbReference>
<reference evidence="1" key="1">
    <citation type="submission" date="2018-05" db="EMBL/GenBank/DDBJ databases">
        <authorList>
            <person name="Lanie J.A."/>
            <person name="Ng W.-L."/>
            <person name="Kazmierczak K.M."/>
            <person name="Andrzejewski T.M."/>
            <person name="Davidsen T.M."/>
            <person name="Wayne K.J."/>
            <person name="Tettelin H."/>
            <person name="Glass J.I."/>
            <person name="Rusch D."/>
            <person name="Podicherti R."/>
            <person name="Tsui H.-C.T."/>
            <person name="Winkler M.E."/>
        </authorList>
    </citation>
    <scope>NUCLEOTIDE SEQUENCE</scope>
</reference>
<protein>
    <submittedName>
        <fullName evidence="1">Uncharacterized protein</fullName>
    </submittedName>
</protein>
<accession>A0A381WB68</accession>
<evidence type="ECO:0000313" key="1">
    <source>
        <dbReference type="EMBL" id="SVA49786.1"/>
    </source>
</evidence>
<proteinExistence type="predicted"/>
<organism evidence="1">
    <name type="scientific">marine metagenome</name>
    <dbReference type="NCBI Taxonomy" id="408172"/>
    <lineage>
        <taxon>unclassified sequences</taxon>
        <taxon>metagenomes</taxon>
        <taxon>ecological metagenomes</taxon>
    </lineage>
</organism>
<gene>
    <name evidence="1" type="ORF">METZ01_LOCUS102640</name>
</gene>